<keyword evidence="6" id="KW-1185">Reference proteome</keyword>
<sequence>PLKPPFHPPRFHINLKMGAGGDIVFHMNPRMDEGGALVRNSFLGGGWGEEERSLDSCNPFQCGRYFDLSIRCGNHRFKVFVDGRPLF</sequence>
<dbReference type="InterPro" id="IPR044156">
    <property type="entry name" value="Galectin-like"/>
</dbReference>
<dbReference type="InterPro" id="IPR001079">
    <property type="entry name" value="Galectin_CRD"/>
</dbReference>
<feature type="non-terminal residue" evidence="5">
    <location>
        <position position="1"/>
    </location>
</feature>
<dbReference type="SUPFAM" id="SSF49899">
    <property type="entry name" value="Concanavalin A-like lectins/glucanases"/>
    <property type="match status" value="1"/>
</dbReference>
<dbReference type="Pfam" id="PF00337">
    <property type="entry name" value="Gal-bind_lectin"/>
    <property type="match status" value="1"/>
</dbReference>
<protein>
    <recommendedName>
        <fullName evidence="3">Galectin</fullName>
    </recommendedName>
</protein>
<organism evidence="5 6">
    <name type="scientific">Atrichornis clamosus</name>
    <dbReference type="NCBI Taxonomy" id="449594"/>
    <lineage>
        <taxon>Eukaryota</taxon>
        <taxon>Metazoa</taxon>
        <taxon>Chordata</taxon>
        <taxon>Craniata</taxon>
        <taxon>Vertebrata</taxon>
        <taxon>Euteleostomi</taxon>
        <taxon>Archelosauria</taxon>
        <taxon>Archosauria</taxon>
        <taxon>Dinosauria</taxon>
        <taxon>Saurischia</taxon>
        <taxon>Theropoda</taxon>
        <taxon>Coelurosauria</taxon>
        <taxon>Aves</taxon>
        <taxon>Neognathae</taxon>
        <taxon>Neoaves</taxon>
        <taxon>Telluraves</taxon>
        <taxon>Australaves</taxon>
        <taxon>Passeriformes</taxon>
        <taxon>Menuridae</taxon>
        <taxon>Atrichornis</taxon>
    </lineage>
</organism>
<dbReference type="Proteomes" id="UP000658642">
    <property type="component" value="Unassembled WGS sequence"/>
</dbReference>
<evidence type="ECO:0000259" key="4">
    <source>
        <dbReference type="PROSITE" id="PS51304"/>
    </source>
</evidence>
<evidence type="ECO:0000313" key="5">
    <source>
        <dbReference type="EMBL" id="NXY21213.1"/>
    </source>
</evidence>
<evidence type="ECO:0000256" key="3">
    <source>
        <dbReference type="RuleBase" id="RU102079"/>
    </source>
</evidence>
<dbReference type="SMART" id="SM00276">
    <property type="entry name" value="GLECT"/>
    <property type="match status" value="1"/>
</dbReference>
<dbReference type="AlphaFoldDB" id="A0A852P9U7"/>
<keyword evidence="1 3" id="KW-0430">Lectin</keyword>
<dbReference type="PANTHER" id="PTHR11346">
    <property type="entry name" value="GALECTIN"/>
    <property type="match status" value="1"/>
</dbReference>
<feature type="domain" description="Galectin" evidence="4">
    <location>
        <begin position="1"/>
        <end position="87"/>
    </location>
</feature>
<dbReference type="PROSITE" id="PS51304">
    <property type="entry name" value="GALECTIN"/>
    <property type="match status" value="1"/>
</dbReference>
<dbReference type="GO" id="GO:0030246">
    <property type="term" value="F:carbohydrate binding"/>
    <property type="evidence" value="ECO:0007669"/>
    <property type="project" value="UniProtKB-UniRule"/>
</dbReference>
<keyword evidence="2" id="KW-0677">Repeat</keyword>
<dbReference type="SMART" id="SM00908">
    <property type="entry name" value="Gal-bind_lectin"/>
    <property type="match status" value="1"/>
</dbReference>
<dbReference type="EMBL" id="WBMZ01010419">
    <property type="protein sequence ID" value="NXY21213.1"/>
    <property type="molecule type" value="Genomic_DNA"/>
</dbReference>
<dbReference type="OrthoDB" id="9273711at2759"/>
<gene>
    <name evidence="5" type="primary">Lgals4</name>
    <name evidence="5" type="ORF">ATRCLA_R15978</name>
</gene>
<feature type="non-terminal residue" evidence="5">
    <location>
        <position position="87"/>
    </location>
</feature>
<evidence type="ECO:0000313" key="6">
    <source>
        <dbReference type="Proteomes" id="UP000658642"/>
    </source>
</evidence>
<evidence type="ECO:0000256" key="2">
    <source>
        <dbReference type="ARBA" id="ARBA00022737"/>
    </source>
</evidence>
<dbReference type="PANTHER" id="PTHR11346:SF32">
    <property type="entry name" value="GALECTIN-4"/>
    <property type="match status" value="1"/>
</dbReference>
<dbReference type="CDD" id="cd00070">
    <property type="entry name" value="GLECT"/>
    <property type="match status" value="1"/>
</dbReference>
<dbReference type="Gene3D" id="2.60.120.200">
    <property type="match status" value="1"/>
</dbReference>
<evidence type="ECO:0000256" key="1">
    <source>
        <dbReference type="ARBA" id="ARBA00022734"/>
    </source>
</evidence>
<accession>A0A852P9U7</accession>
<proteinExistence type="predicted"/>
<dbReference type="InterPro" id="IPR013320">
    <property type="entry name" value="ConA-like_dom_sf"/>
</dbReference>
<reference evidence="5" key="1">
    <citation type="submission" date="2020-02" db="EMBL/GenBank/DDBJ databases">
        <title>Bird 10,000 Genomes (B10K) Project - Family phase.</title>
        <authorList>
            <person name="Zhang G."/>
        </authorList>
    </citation>
    <scope>NUCLEOTIDE SEQUENCE</scope>
    <source>
        <strain evidence="5">B10K-DU-029-61</strain>
        <tissue evidence="5">Blood</tissue>
    </source>
</reference>
<comment type="caution">
    <text evidence="5">The sequence shown here is derived from an EMBL/GenBank/DDBJ whole genome shotgun (WGS) entry which is preliminary data.</text>
</comment>
<name>A0A852P9U7_9PASS</name>